<gene>
    <name evidence="2" type="ordered locus">sce6120</name>
</gene>
<dbReference type="RefSeq" id="WP_012238743.1">
    <property type="nucleotide sequence ID" value="NC_010162.1"/>
</dbReference>
<dbReference type="EMBL" id="AM746676">
    <property type="protein sequence ID" value="CAN96286.1"/>
    <property type="molecule type" value="Genomic_DNA"/>
</dbReference>
<evidence type="ECO:0000313" key="3">
    <source>
        <dbReference type="Proteomes" id="UP000002139"/>
    </source>
</evidence>
<dbReference type="HOGENOM" id="CLU_006743_0_0_7"/>
<dbReference type="OrthoDB" id="580741at2"/>
<organism evidence="2 3">
    <name type="scientific">Sorangium cellulosum (strain So ce56)</name>
    <name type="common">Polyangium cellulosum (strain So ce56)</name>
    <dbReference type="NCBI Taxonomy" id="448385"/>
    <lineage>
        <taxon>Bacteria</taxon>
        <taxon>Pseudomonadati</taxon>
        <taxon>Myxococcota</taxon>
        <taxon>Polyangia</taxon>
        <taxon>Polyangiales</taxon>
        <taxon>Polyangiaceae</taxon>
        <taxon>Sorangium</taxon>
    </lineage>
</organism>
<protein>
    <submittedName>
        <fullName evidence="2">Uncharacterized protein</fullName>
    </submittedName>
</protein>
<name>A9GG69_SORC5</name>
<dbReference type="STRING" id="448385.sce6120"/>
<evidence type="ECO:0000256" key="1">
    <source>
        <dbReference type="SAM" id="MobiDB-lite"/>
    </source>
</evidence>
<dbReference type="AlphaFoldDB" id="A9GG69"/>
<sequence length="1166" mass="122003">MRASAVEQPFFSRVAEQAAATLYERPAAPGAGGWFAFVAFAAPPQPEALSFAGSWSSYLGDPRRGENGGLYVVAASRPADPAAYLAAFIHVVQTLNTQTGNFAYRYLFIGDPTSGDPTACPGVIPFFTTSPDPSQPGQITSATTVAARNVGLVFAQGVRVYGDVGTSSLRLASHGGAIISLLSSKYTPKNITTLTSDVIFPLDGAAAGAFGFGVTLLSSNVPANDDFTLLDVGLKYFTERGGRILSQRYPVFGPTVDGSPVPFRVSFDPLRPLAHGRTAFTFAGDGSTCAPMHSALRDTFVHGVNLVPTAGAAALVVQRDTVAVASPGDPQQDFYYLVPSGPFALAAGDSRPPATRVMCGLSPTENVIFDPPGSVITFHPDQPAFSPLLADAPAAQGAPRLTDRYVTAWATITAKGGAAPGPAPTYLAQPQGSALFASGGSPTTYLEHREVPACVLTDASADASFPMVGYGAVAFGAHHDTFSQGDVARLESDVLSVERRARLTAHGQLPTRESAARPQGDTPPRATTPQGFVVDLATDGSGAWKRLHLAQTSWSPDPAKVPRAVMTLAFDDVDDTLRAAFQTNQQFLVVTQPRVPWTLGGAAGAAGTVFESVLAPQGWPFDLRVGEGSNPDDFRNVLIFKFCDGSLDSRIDDAARWTAAADFNADPDSVAAWLRAYVEEAKQLAQGPDGAYFQRFVDAVKSDAWRGILALRVNVDASALPQELRGLVAGIDLTQLDAHHVGVDISFVDTSGGGFKPDGNSSVFATVYYVDPVYADNLAAGASPDLPIPVAAQVDYAFRVLTLKALFVNAEIAAFSSKSQITLNRVFGEQVGALALDGVVAPSHSVVLDGQYQSHDGAGTYVFQTNAEARFLLVSNLWRGFETDRASFATLRAPATGTVLSRFTFAGYLDFAVLSTSDGQTSAPFDLLSFGGEGAGDDPRGSGLPFSGLHLDMTFDTAAPGSPSFAFSIDQMTFAPTAQQARAASLYARMPLTLAGITSGAGSPRDLGYLAVNVPSLPADPLGDAWYGLVYTLDLGTAGALAAKVGFTARLLVAWGPGSAAPSFRVSVGLALPGTGAGNTGALSLQGVLKLTIDRILLYRDPASATFVLRLMNVALSLLGVSLPPGTTTAFIVYGNPAPGQRDAVGWYAAVNREKKPELLAPTGER</sequence>
<keyword evidence="3" id="KW-1185">Reference proteome</keyword>
<feature type="region of interest" description="Disordered" evidence="1">
    <location>
        <begin position="503"/>
        <end position="530"/>
    </location>
</feature>
<dbReference type="BioCyc" id="SCEL448385:SCE_RS31460-MONOMER"/>
<evidence type="ECO:0000313" key="2">
    <source>
        <dbReference type="EMBL" id="CAN96286.1"/>
    </source>
</evidence>
<dbReference type="KEGG" id="scl:sce6120"/>
<dbReference type="Proteomes" id="UP000002139">
    <property type="component" value="Chromosome"/>
</dbReference>
<accession>A9GG69</accession>
<reference evidence="2 3" key="1">
    <citation type="journal article" date="2007" name="Nat. Biotechnol.">
        <title>Complete genome sequence of the myxobacterium Sorangium cellulosum.</title>
        <authorList>
            <person name="Schneiker S."/>
            <person name="Perlova O."/>
            <person name="Kaiser O."/>
            <person name="Gerth K."/>
            <person name="Alici A."/>
            <person name="Altmeyer M.O."/>
            <person name="Bartels D."/>
            <person name="Bekel T."/>
            <person name="Beyer S."/>
            <person name="Bode E."/>
            <person name="Bode H.B."/>
            <person name="Bolten C.J."/>
            <person name="Choudhuri J.V."/>
            <person name="Doss S."/>
            <person name="Elnakady Y.A."/>
            <person name="Frank B."/>
            <person name="Gaigalat L."/>
            <person name="Goesmann A."/>
            <person name="Groeger C."/>
            <person name="Gross F."/>
            <person name="Jelsbak L."/>
            <person name="Jelsbak L."/>
            <person name="Kalinowski J."/>
            <person name="Kegler C."/>
            <person name="Knauber T."/>
            <person name="Konietzny S."/>
            <person name="Kopp M."/>
            <person name="Krause L."/>
            <person name="Krug D."/>
            <person name="Linke B."/>
            <person name="Mahmud T."/>
            <person name="Martinez-Arias R."/>
            <person name="McHardy A.C."/>
            <person name="Merai M."/>
            <person name="Meyer F."/>
            <person name="Mormann S."/>
            <person name="Munoz-Dorado J."/>
            <person name="Perez J."/>
            <person name="Pradella S."/>
            <person name="Rachid S."/>
            <person name="Raddatz G."/>
            <person name="Rosenau F."/>
            <person name="Rueckert C."/>
            <person name="Sasse F."/>
            <person name="Scharfe M."/>
            <person name="Schuster S.C."/>
            <person name="Suen G."/>
            <person name="Treuner-Lange A."/>
            <person name="Velicer G.J."/>
            <person name="Vorholter F.-J."/>
            <person name="Weissman K.J."/>
            <person name="Welch R.D."/>
            <person name="Wenzel S.C."/>
            <person name="Whitworth D.E."/>
            <person name="Wilhelm S."/>
            <person name="Wittmann C."/>
            <person name="Bloecker H."/>
            <person name="Puehler A."/>
            <person name="Mueller R."/>
        </authorList>
    </citation>
    <scope>NUCLEOTIDE SEQUENCE [LARGE SCALE GENOMIC DNA]</scope>
    <source>
        <strain evidence="3">So ce56</strain>
    </source>
</reference>
<dbReference type="eggNOG" id="ENOG502Z90A">
    <property type="taxonomic scope" value="Bacteria"/>
</dbReference>
<proteinExistence type="predicted"/>